<sequence>MTERYGIVPGEDHYMCIVDLVSHALSNDRVVEWIENSPFGFSKRVWENLIGNCVIHGNAESLEKVEKHLMELDYPE</sequence>
<dbReference type="EMBL" id="GBRH01259907">
    <property type="protein sequence ID" value="JAD37988.1"/>
    <property type="molecule type" value="Transcribed_RNA"/>
</dbReference>
<reference evidence="1" key="1">
    <citation type="submission" date="2014-09" db="EMBL/GenBank/DDBJ databases">
        <authorList>
            <person name="Magalhaes I.L.F."/>
            <person name="Oliveira U."/>
            <person name="Santos F.R."/>
            <person name="Vidigal T.H.D.A."/>
            <person name="Brescovit A.D."/>
            <person name="Santos A.J."/>
        </authorList>
    </citation>
    <scope>NUCLEOTIDE SEQUENCE</scope>
    <source>
        <tissue evidence="1">Shoot tissue taken approximately 20 cm above the soil surface</tissue>
    </source>
</reference>
<dbReference type="GO" id="GO:0003723">
    <property type="term" value="F:RNA binding"/>
    <property type="evidence" value="ECO:0007669"/>
    <property type="project" value="InterPro"/>
</dbReference>
<dbReference type="PANTHER" id="PTHR47926:SF465">
    <property type="entry name" value="PENTATRICOPEPTIDE REPEAT (PPR-LIKE) SUPERFAMILY PROTEIN"/>
    <property type="match status" value="1"/>
</dbReference>
<dbReference type="PANTHER" id="PTHR47926">
    <property type="entry name" value="PENTATRICOPEPTIDE REPEAT-CONTAINING PROTEIN"/>
    <property type="match status" value="1"/>
</dbReference>
<protein>
    <submittedName>
        <fullName evidence="1">Uncharacterized protein</fullName>
    </submittedName>
</protein>
<evidence type="ECO:0000313" key="1">
    <source>
        <dbReference type="EMBL" id="JAD37988.1"/>
    </source>
</evidence>
<dbReference type="AlphaFoldDB" id="A0A0A8ZJV8"/>
<dbReference type="GO" id="GO:0009451">
    <property type="term" value="P:RNA modification"/>
    <property type="evidence" value="ECO:0007669"/>
    <property type="project" value="InterPro"/>
</dbReference>
<accession>A0A0A8ZJV8</accession>
<organism evidence="1">
    <name type="scientific">Arundo donax</name>
    <name type="common">Giant reed</name>
    <name type="synonym">Donax arundinaceus</name>
    <dbReference type="NCBI Taxonomy" id="35708"/>
    <lineage>
        <taxon>Eukaryota</taxon>
        <taxon>Viridiplantae</taxon>
        <taxon>Streptophyta</taxon>
        <taxon>Embryophyta</taxon>
        <taxon>Tracheophyta</taxon>
        <taxon>Spermatophyta</taxon>
        <taxon>Magnoliopsida</taxon>
        <taxon>Liliopsida</taxon>
        <taxon>Poales</taxon>
        <taxon>Poaceae</taxon>
        <taxon>PACMAD clade</taxon>
        <taxon>Arundinoideae</taxon>
        <taxon>Arundineae</taxon>
        <taxon>Arundo</taxon>
    </lineage>
</organism>
<name>A0A0A8ZJV8_ARUDO</name>
<reference evidence="1" key="2">
    <citation type="journal article" date="2015" name="Data Brief">
        <title>Shoot transcriptome of the giant reed, Arundo donax.</title>
        <authorList>
            <person name="Barrero R.A."/>
            <person name="Guerrero F.D."/>
            <person name="Moolhuijzen P."/>
            <person name="Goolsby J.A."/>
            <person name="Tidwell J."/>
            <person name="Bellgard S.E."/>
            <person name="Bellgard M.I."/>
        </authorList>
    </citation>
    <scope>NUCLEOTIDE SEQUENCE</scope>
    <source>
        <tissue evidence="1">Shoot tissue taken approximately 20 cm above the soil surface</tissue>
    </source>
</reference>
<proteinExistence type="predicted"/>
<dbReference type="InterPro" id="IPR046960">
    <property type="entry name" value="PPR_At4g14850-like_plant"/>
</dbReference>